<dbReference type="Gene3D" id="3.30.450.150">
    <property type="entry name" value="Haem-degrading domain"/>
    <property type="match status" value="1"/>
</dbReference>
<dbReference type="PANTHER" id="PTHR34309:SF1">
    <property type="entry name" value="PROTEIN GLCG"/>
    <property type="match status" value="1"/>
</dbReference>
<dbReference type="RefSeq" id="WP_149689211.1">
    <property type="nucleotide sequence ID" value="NZ_SDPQ02000002.1"/>
</dbReference>
<accession>A0A5M4FF73</accession>
<dbReference type="AlphaFoldDB" id="A0A5M4FF73"/>
<dbReference type="InterPro" id="IPR052517">
    <property type="entry name" value="GlcG_carb_metab_protein"/>
</dbReference>
<dbReference type="OrthoDB" id="9778896at2"/>
<dbReference type="PANTHER" id="PTHR34309">
    <property type="entry name" value="SLR1406 PROTEIN"/>
    <property type="match status" value="1"/>
</dbReference>
<gene>
    <name evidence="1" type="ORF">ESP70_010480</name>
</gene>
<dbReference type="SUPFAM" id="SSF143744">
    <property type="entry name" value="GlcG-like"/>
    <property type="match status" value="1"/>
</dbReference>
<evidence type="ECO:0000313" key="1">
    <source>
        <dbReference type="EMBL" id="KAA1397766.1"/>
    </source>
</evidence>
<dbReference type="Pfam" id="PF03928">
    <property type="entry name" value="HbpS-like"/>
    <property type="match status" value="1"/>
</dbReference>
<dbReference type="EMBL" id="SDPQ02000002">
    <property type="protein sequence ID" value="KAA1397766.1"/>
    <property type="molecule type" value="Genomic_DNA"/>
</dbReference>
<dbReference type="Proteomes" id="UP000380867">
    <property type="component" value="Unassembled WGS sequence"/>
</dbReference>
<organism evidence="1 2">
    <name type="scientific">Aeromicrobium ginsengisoli</name>
    <dbReference type="NCBI Taxonomy" id="363867"/>
    <lineage>
        <taxon>Bacteria</taxon>
        <taxon>Bacillati</taxon>
        <taxon>Actinomycetota</taxon>
        <taxon>Actinomycetes</taxon>
        <taxon>Propionibacteriales</taxon>
        <taxon>Nocardioidaceae</taxon>
        <taxon>Aeromicrobium</taxon>
    </lineage>
</organism>
<comment type="caution">
    <text evidence="1">The sequence shown here is derived from an EMBL/GenBank/DDBJ whole genome shotgun (WGS) entry which is preliminary data.</text>
</comment>
<dbReference type="InterPro" id="IPR005624">
    <property type="entry name" value="PduO/GlcC-like"/>
</dbReference>
<dbReference type="InterPro" id="IPR038084">
    <property type="entry name" value="PduO/GlcC-like_sf"/>
</dbReference>
<evidence type="ECO:0000313" key="2">
    <source>
        <dbReference type="Proteomes" id="UP000380867"/>
    </source>
</evidence>
<keyword evidence="2" id="KW-1185">Reference proteome</keyword>
<name>A0A5M4FF73_9ACTN</name>
<proteinExistence type="predicted"/>
<reference evidence="1" key="1">
    <citation type="submission" date="2019-09" db="EMBL/GenBank/DDBJ databases">
        <authorList>
            <person name="Li J."/>
        </authorList>
    </citation>
    <scope>NUCLEOTIDE SEQUENCE [LARGE SCALE GENOMIC DNA]</scope>
    <source>
        <strain evidence="1">JCM 14732</strain>
    </source>
</reference>
<sequence length="140" mass="13736">MTSTMTQSVLTTSGADAICAAAAARADELSVNVSIAVLDTAGVMKAFTRLDGAPMASVSVAQDKAFCAASTSTPTKAWTDIATADPVFGAGLPSLPRFTLLFGGVPITVDGTVVGAVGISGGSNDQDEDIAQAGVAALAG</sequence>
<protein>
    <submittedName>
        <fullName evidence="1">Heme-binding protein</fullName>
    </submittedName>
</protein>